<dbReference type="EMBL" id="FOAG01000001">
    <property type="protein sequence ID" value="SEK29023.1"/>
    <property type="molecule type" value="Genomic_DNA"/>
</dbReference>
<dbReference type="Pfam" id="PF00892">
    <property type="entry name" value="EamA"/>
    <property type="match status" value="2"/>
</dbReference>
<keyword evidence="1" id="KW-0812">Transmembrane</keyword>
<proteinExistence type="predicted"/>
<dbReference type="OrthoDB" id="7704317at2"/>
<keyword evidence="1" id="KW-0472">Membrane</keyword>
<dbReference type="InterPro" id="IPR037185">
    <property type="entry name" value="EmrE-like"/>
</dbReference>
<evidence type="ECO:0000313" key="4">
    <source>
        <dbReference type="Proteomes" id="UP000199582"/>
    </source>
</evidence>
<evidence type="ECO:0000313" key="3">
    <source>
        <dbReference type="EMBL" id="SEK29023.1"/>
    </source>
</evidence>
<gene>
    <name evidence="3" type="ORF">SAMN05443999_101149</name>
</gene>
<feature type="transmembrane region" description="Helical" evidence="1">
    <location>
        <begin position="148"/>
        <end position="170"/>
    </location>
</feature>
<evidence type="ECO:0000256" key="1">
    <source>
        <dbReference type="SAM" id="Phobius"/>
    </source>
</evidence>
<feature type="domain" description="EamA" evidence="2">
    <location>
        <begin position="3"/>
        <end position="132"/>
    </location>
</feature>
<organism evidence="3 4">
    <name type="scientific">Roseovarius azorensis</name>
    <dbReference type="NCBI Taxonomy" id="1287727"/>
    <lineage>
        <taxon>Bacteria</taxon>
        <taxon>Pseudomonadati</taxon>
        <taxon>Pseudomonadota</taxon>
        <taxon>Alphaproteobacteria</taxon>
        <taxon>Rhodobacterales</taxon>
        <taxon>Roseobacteraceae</taxon>
        <taxon>Roseovarius</taxon>
    </lineage>
</organism>
<feature type="transmembrane region" description="Helical" evidence="1">
    <location>
        <begin position="176"/>
        <end position="196"/>
    </location>
</feature>
<sequence length="280" mass="28244">MSALGLGLVAAFAWGLHDLCVRHVSQRTSILSALATVLAVGAALVLPVAVWLGDWRAMTAAAYGLAVLSGVFFGLAGFGLYKAFEIGPVRLVAPVVGAYPVLTMALAGLGGAPVTGGQWMAALAVVMGIGIVAALIREGESNGSRGTAIIWAILSAIGFAGTFAVGQYAARAGADLPVLMSTRAAALVLVLPLAMIGRAGARGIVRQLPLLVAMGVLDAVALGAIMVAAPLPNPEFAAVAAATFGVITIVLASILFKERMRGGQWIGVALTFAGIGYLAL</sequence>
<dbReference type="RefSeq" id="WP_093030521.1">
    <property type="nucleotide sequence ID" value="NZ_FOAG01000001.1"/>
</dbReference>
<evidence type="ECO:0000259" key="2">
    <source>
        <dbReference type="Pfam" id="PF00892"/>
    </source>
</evidence>
<dbReference type="SUPFAM" id="SSF103481">
    <property type="entry name" value="Multidrug resistance efflux transporter EmrE"/>
    <property type="match status" value="2"/>
</dbReference>
<dbReference type="STRING" id="1287727.SAMN05443999_101149"/>
<name>A0A1H7FSF4_9RHOB</name>
<dbReference type="GO" id="GO:0016020">
    <property type="term" value="C:membrane"/>
    <property type="evidence" value="ECO:0007669"/>
    <property type="project" value="InterPro"/>
</dbReference>
<reference evidence="3 4" key="1">
    <citation type="submission" date="2016-10" db="EMBL/GenBank/DDBJ databases">
        <authorList>
            <person name="de Groot N.N."/>
        </authorList>
    </citation>
    <scope>NUCLEOTIDE SEQUENCE [LARGE SCALE GENOMIC DNA]</scope>
    <source>
        <strain evidence="3 4">DSM 100674</strain>
    </source>
</reference>
<dbReference type="Proteomes" id="UP000199582">
    <property type="component" value="Unassembled WGS sequence"/>
</dbReference>
<feature type="transmembrane region" description="Helical" evidence="1">
    <location>
        <begin position="119"/>
        <end position="136"/>
    </location>
</feature>
<keyword evidence="4" id="KW-1185">Reference proteome</keyword>
<keyword evidence="1" id="KW-1133">Transmembrane helix</keyword>
<dbReference type="InterPro" id="IPR000620">
    <property type="entry name" value="EamA_dom"/>
</dbReference>
<feature type="transmembrane region" description="Helical" evidence="1">
    <location>
        <begin position="263"/>
        <end position="279"/>
    </location>
</feature>
<feature type="transmembrane region" description="Helical" evidence="1">
    <location>
        <begin position="60"/>
        <end position="81"/>
    </location>
</feature>
<feature type="transmembrane region" description="Helical" evidence="1">
    <location>
        <begin position="208"/>
        <end position="230"/>
    </location>
</feature>
<accession>A0A1H7FSF4</accession>
<feature type="transmembrane region" description="Helical" evidence="1">
    <location>
        <begin position="236"/>
        <end position="256"/>
    </location>
</feature>
<dbReference type="AlphaFoldDB" id="A0A1H7FSF4"/>
<protein>
    <submittedName>
        <fullName evidence="3">Uncharacterized membrane protein</fullName>
    </submittedName>
</protein>
<feature type="transmembrane region" description="Helical" evidence="1">
    <location>
        <begin position="32"/>
        <end position="53"/>
    </location>
</feature>
<feature type="domain" description="EamA" evidence="2">
    <location>
        <begin position="148"/>
        <end position="276"/>
    </location>
</feature>